<protein>
    <submittedName>
        <fullName evidence="1">Uncharacterized protein</fullName>
    </submittedName>
</protein>
<reference evidence="1" key="1">
    <citation type="submission" date="2023-10" db="EMBL/GenBank/DDBJ databases">
        <title>Genome assembly of Pristionchus species.</title>
        <authorList>
            <person name="Yoshida K."/>
            <person name="Sommer R.J."/>
        </authorList>
    </citation>
    <scope>NUCLEOTIDE SEQUENCE</scope>
    <source>
        <strain evidence="1">RS5133</strain>
    </source>
</reference>
<name>A0AAV5V0L6_9BILA</name>
<sequence length="83" mass="10010">VSVRKVLRLDGGRREKRQHLLQEALFTHFLLHPIGCRTLVIHYRYRNFTLHNYRSLLLIRVGKRGGRRFECILLHPESEWLGY</sequence>
<gene>
    <name evidence="1" type="ORF">PFISCL1PPCAC_4382</name>
</gene>
<organism evidence="1 2">
    <name type="scientific">Pristionchus fissidentatus</name>
    <dbReference type="NCBI Taxonomy" id="1538716"/>
    <lineage>
        <taxon>Eukaryota</taxon>
        <taxon>Metazoa</taxon>
        <taxon>Ecdysozoa</taxon>
        <taxon>Nematoda</taxon>
        <taxon>Chromadorea</taxon>
        <taxon>Rhabditida</taxon>
        <taxon>Rhabditina</taxon>
        <taxon>Diplogasteromorpha</taxon>
        <taxon>Diplogasteroidea</taxon>
        <taxon>Neodiplogasteridae</taxon>
        <taxon>Pristionchus</taxon>
    </lineage>
</organism>
<comment type="caution">
    <text evidence="1">The sequence shown here is derived from an EMBL/GenBank/DDBJ whole genome shotgun (WGS) entry which is preliminary data.</text>
</comment>
<evidence type="ECO:0000313" key="1">
    <source>
        <dbReference type="EMBL" id="GMT13085.1"/>
    </source>
</evidence>
<evidence type="ECO:0000313" key="2">
    <source>
        <dbReference type="Proteomes" id="UP001432322"/>
    </source>
</evidence>
<dbReference type="Proteomes" id="UP001432322">
    <property type="component" value="Unassembled WGS sequence"/>
</dbReference>
<keyword evidence="2" id="KW-1185">Reference proteome</keyword>
<feature type="non-terminal residue" evidence="1">
    <location>
        <position position="83"/>
    </location>
</feature>
<dbReference type="AlphaFoldDB" id="A0AAV5V0L6"/>
<proteinExistence type="predicted"/>
<feature type="non-terminal residue" evidence="1">
    <location>
        <position position="1"/>
    </location>
</feature>
<dbReference type="EMBL" id="BTSY01000002">
    <property type="protein sequence ID" value="GMT13085.1"/>
    <property type="molecule type" value="Genomic_DNA"/>
</dbReference>
<accession>A0AAV5V0L6</accession>